<dbReference type="STRING" id="1802517.A2892_04660"/>
<proteinExistence type="predicted"/>
<dbReference type="SMART" id="SM00530">
    <property type="entry name" value="HTH_XRE"/>
    <property type="match status" value="1"/>
</dbReference>
<dbReference type="SUPFAM" id="SSF47413">
    <property type="entry name" value="lambda repressor-like DNA-binding domains"/>
    <property type="match status" value="1"/>
</dbReference>
<dbReference type="CDD" id="cd00093">
    <property type="entry name" value="HTH_XRE"/>
    <property type="match status" value="1"/>
</dbReference>
<dbReference type="Gene3D" id="1.10.260.40">
    <property type="entry name" value="lambda repressor-like DNA-binding domains"/>
    <property type="match status" value="1"/>
</dbReference>
<reference evidence="2 3" key="1">
    <citation type="journal article" date="2016" name="Nat. Commun.">
        <title>Thousands of microbial genomes shed light on interconnected biogeochemical processes in an aquifer system.</title>
        <authorList>
            <person name="Anantharaman K."/>
            <person name="Brown C.T."/>
            <person name="Hug L.A."/>
            <person name="Sharon I."/>
            <person name="Castelle C.J."/>
            <person name="Probst A.J."/>
            <person name="Thomas B.C."/>
            <person name="Singh A."/>
            <person name="Wilkins M.J."/>
            <person name="Karaoz U."/>
            <person name="Brodie E.L."/>
            <person name="Williams K.H."/>
            <person name="Hubbard S.S."/>
            <person name="Banfield J.F."/>
        </authorList>
    </citation>
    <scope>NUCLEOTIDE SEQUENCE [LARGE SCALE GENOMIC DNA]</scope>
</reference>
<name>A0A1F8B8D8_9BACT</name>
<protein>
    <recommendedName>
        <fullName evidence="1">HTH cro/C1-type domain-containing protein</fullName>
    </recommendedName>
</protein>
<evidence type="ECO:0000313" key="2">
    <source>
        <dbReference type="EMBL" id="OGM59608.1"/>
    </source>
</evidence>
<evidence type="ECO:0000259" key="1">
    <source>
        <dbReference type="PROSITE" id="PS50943"/>
    </source>
</evidence>
<organism evidence="2 3">
    <name type="scientific">Candidatus Woesebacteria bacterium RIFCSPLOWO2_01_FULL_39_10b</name>
    <dbReference type="NCBI Taxonomy" id="1802517"/>
    <lineage>
        <taxon>Bacteria</taxon>
        <taxon>Candidatus Woeseibacteriota</taxon>
    </lineage>
</organism>
<evidence type="ECO:0000313" key="3">
    <source>
        <dbReference type="Proteomes" id="UP000176404"/>
    </source>
</evidence>
<gene>
    <name evidence="2" type="ORF">A2892_04660</name>
</gene>
<feature type="domain" description="HTH cro/C1-type" evidence="1">
    <location>
        <begin position="31"/>
        <end position="91"/>
    </location>
</feature>
<accession>A0A1F8B8D8</accession>
<dbReference type="EMBL" id="MGHD01000018">
    <property type="protein sequence ID" value="OGM59608.1"/>
    <property type="molecule type" value="Genomic_DNA"/>
</dbReference>
<comment type="caution">
    <text evidence="2">The sequence shown here is derived from an EMBL/GenBank/DDBJ whole genome shotgun (WGS) entry which is preliminary data.</text>
</comment>
<dbReference type="InterPro" id="IPR001387">
    <property type="entry name" value="Cro/C1-type_HTH"/>
</dbReference>
<dbReference type="Proteomes" id="UP000176404">
    <property type="component" value="Unassembled WGS sequence"/>
</dbReference>
<dbReference type="GO" id="GO:0003677">
    <property type="term" value="F:DNA binding"/>
    <property type="evidence" value="ECO:0007669"/>
    <property type="project" value="InterPro"/>
</dbReference>
<dbReference type="AlphaFoldDB" id="A0A1F8B8D8"/>
<dbReference type="InterPro" id="IPR010982">
    <property type="entry name" value="Lambda_DNA-bd_dom_sf"/>
</dbReference>
<sequence length="101" mass="11506">MERRGKRGRIPTKEEVLKDTEEALINFNDNLRRECMRRGLRNVAEKAGISPSYLRAIVDRGDPRIPNGQVRVSLEYAIIIADALETTLDEMCEPPLQNLAK</sequence>
<dbReference type="PROSITE" id="PS50943">
    <property type="entry name" value="HTH_CROC1"/>
    <property type="match status" value="1"/>
</dbReference>